<evidence type="ECO:0000313" key="1">
    <source>
        <dbReference type="EMBL" id="KNZ44696.1"/>
    </source>
</evidence>
<reference evidence="1 2" key="1">
    <citation type="submission" date="2015-08" db="EMBL/GenBank/DDBJ databases">
        <title>Next Generation Sequencing and Analysis of the Genome of Puccinia sorghi L Schw, the Causal Agent of Maize Common Rust.</title>
        <authorList>
            <person name="Rochi L."/>
            <person name="Burguener G."/>
            <person name="Darino M."/>
            <person name="Turjanski A."/>
            <person name="Kreff E."/>
            <person name="Dieguez M.J."/>
            <person name="Sacco F."/>
        </authorList>
    </citation>
    <scope>NUCLEOTIDE SEQUENCE [LARGE SCALE GENOMIC DNA]</scope>
    <source>
        <strain evidence="1 2">RO10H11247</strain>
    </source>
</reference>
<gene>
    <name evidence="1" type="ORF">VP01_891g10</name>
</gene>
<organism evidence="1 2">
    <name type="scientific">Puccinia sorghi</name>
    <dbReference type="NCBI Taxonomy" id="27349"/>
    <lineage>
        <taxon>Eukaryota</taxon>
        <taxon>Fungi</taxon>
        <taxon>Dikarya</taxon>
        <taxon>Basidiomycota</taxon>
        <taxon>Pucciniomycotina</taxon>
        <taxon>Pucciniomycetes</taxon>
        <taxon>Pucciniales</taxon>
        <taxon>Pucciniaceae</taxon>
        <taxon>Puccinia</taxon>
    </lineage>
</organism>
<accession>A0A0L6U854</accession>
<dbReference type="OrthoDB" id="2507637at2759"/>
<keyword evidence="2" id="KW-1185">Reference proteome</keyword>
<dbReference type="VEuPathDB" id="FungiDB:VP01_891g10"/>
<proteinExistence type="predicted"/>
<protein>
    <submittedName>
        <fullName evidence="1">Uncharacterized protein</fullName>
    </submittedName>
</protein>
<dbReference type="AlphaFoldDB" id="A0A0L6U854"/>
<dbReference type="Proteomes" id="UP000037035">
    <property type="component" value="Unassembled WGS sequence"/>
</dbReference>
<evidence type="ECO:0000313" key="2">
    <source>
        <dbReference type="Proteomes" id="UP000037035"/>
    </source>
</evidence>
<comment type="caution">
    <text evidence="1">The sequence shown here is derived from an EMBL/GenBank/DDBJ whole genome shotgun (WGS) entry which is preliminary data.</text>
</comment>
<sequence length="112" mass="12531">MPEEVALQQELPTREIWMDITGIGGHSLPVVGLAEGISFNIDTKDRKAANFFIVCGKVYTVLGQPFLADHKDCCQQSRTPLSCAELRRTLLLHNPIKPHVQELKFVFVKALT</sequence>
<dbReference type="EMBL" id="LAVV01014515">
    <property type="protein sequence ID" value="KNZ44696.1"/>
    <property type="molecule type" value="Genomic_DNA"/>
</dbReference>
<name>A0A0L6U854_9BASI</name>